<dbReference type="InterPro" id="IPR031325">
    <property type="entry name" value="RHS_repeat"/>
</dbReference>
<dbReference type="NCBIfam" id="TIGR01643">
    <property type="entry name" value="YD_repeat_2x"/>
    <property type="match status" value="4"/>
</dbReference>
<reference evidence="2 3" key="1">
    <citation type="submission" date="2013-04" db="EMBL/GenBank/DDBJ databases">
        <title>Oceanococcus atlanticus 22II-S10r2 Genome Sequencing.</title>
        <authorList>
            <person name="Lai Q."/>
            <person name="Li G."/>
            <person name="Shao Z."/>
        </authorList>
    </citation>
    <scope>NUCLEOTIDE SEQUENCE [LARGE SCALE GENOMIC DNA]</scope>
    <source>
        <strain evidence="2 3">22II-S10r2</strain>
    </source>
</reference>
<dbReference type="Proteomes" id="UP000192342">
    <property type="component" value="Unassembled WGS sequence"/>
</dbReference>
<dbReference type="InterPro" id="IPR022045">
    <property type="entry name" value="TcdB_toxin_mid/N"/>
</dbReference>
<dbReference type="InterPro" id="IPR006530">
    <property type="entry name" value="YD"/>
</dbReference>
<dbReference type="PANTHER" id="PTHR32305:SF15">
    <property type="entry name" value="PROTEIN RHSA-RELATED"/>
    <property type="match status" value="1"/>
</dbReference>
<dbReference type="EMBL" id="AQQV01000001">
    <property type="protein sequence ID" value="ORE89444.1"/>
    <property type="molecule type" value="Genomic_DNA"/>
</dbReference>
<organism evidence="2 3">
    <name type="scientific">Oceanococcus atlanticus</name>
    <dbReference type="NCBI Taxonomy" id="1317117"/>
    <lineage>
        <taxon>Bacteria</taxon>
        <taxon>Pseudomonadati</taxon>
        <taxon>Pseudomonadota</taxon>
        <taxon>Gammaproteobacteria</taxon>
        <taxon>Chromatiales</taxon>
        <taxon>Oceanococcaceae</taxon>
        <taxon>Oceanococcus</taxon>
    </lineage>
</organism>
<dbReference type="STRING" id="1317117.ATO7_06175"/>
<gene>
    <name evidence="2" type="ORF">ATO7_06175</name>
</gene>
<dbReference type="Pfam" id="PF05593">
    <property type="entry name" value="RHS_repeat"/>
    <property type="match status" value="1"/>
</dbReference>
<dbReference type="SUPFAM" id="SSF69318">
    <property type="entry name" value="Integrin alpha N-terminal domain"/>
    <property type="match status" value="1"/>
</dbReference>
<dbReference type="InterPro" id="IPR016024">
    <property type="entry name" value="ARM-type_fold"/>
</dbReference>
<protein>
    <recommendedName>
        <fullName evidence="1">Insecticide toxin TcdB middle/N-terminal domain-containing protein</fullName>
    </recommendedName>
</protein>
<dbReference type="NCBIfam" id="TIGR03696">
    <property type="entry name" value="Rhs_assc_core"/>
    <property type="match status" value="1"/>
</dbReference>
<dbReference type="InterPro" id="IPR050708">
    <property type="entry name" value="T6SS_VgrG/RHS"/>
</dbReference>
<dbReference type="InterPro" id="IPR025320">
    <property type="entry name" value="DUF4225"/>
</dbReference>
<feature type="domain" description="Insecticide toxin TcdB middle/N-terminal" evidence="1">
    <location>
        <begin position="262"/>
        <end position="387"/>
    </location>
</feature>
<evidence type="ECO:0000313" key="2">
    <source>
        <dbReference type="EMBL" id="ORE89444.1"/>
    </source>
</evidence>
<evidence type="ECO:0000313" key="3">
    <source>
        <dbReference type="Proteomes" id="UP000192342"/>
    </source>
</evidence>
<dbReference type="PANTHER" id="PTHR32305">
    <property type="match status" value="1"/>
</dbReference>
<accession>A0A1Y1SIF9</accession>
<keyword evidence="3" id="KW-1185">Reference proteome</keyword>
<comment type="caution">
    <text evidence="2">The sequence shown here is derived from an EMBL/GenBank/DDBJ whole genome shotgun (WGS) entry which is preliminary data.</text>
</comment>
<dbReference type="InterPro" id="IPR028994">
    <property type="entry name" value="Integrin_alpha_N"/>
</dbReference>
<dbReference type="InterPro" id="IPR022385">
    <property type="entry name" value="Rhs_assc_core"/>
</dbReference>
<sequence>MGSESGFAGLDDNLIQFDATESSEAVRQDVDLAVLQDINGDGLPDDIRSVLDNNNVDGATFLNRAWSTCTAKGCYWAEDPGYKTPHPLTTTNRKKLARLVELNGDGLPDLVAAYTYDGSLPVQRAYFNTGEGWEAAPQYVPQELIREGDEVLGDFADVNGDGLDDLIYENRVRLNVGTGWDHAYSSAYNLPENVFSNDGVTRQIFFVDVSGDQLPDAVISGPGIVNRTLINRGTAECGSHQCKWEERSEYQAPLDLFFSGGFTAGSLSDLNGDGLLDIAYANNSREQSHINEGGMPDLLVSITNGFGSSIEVNYQPLTNADLYEKLGDAAYPYSDVTGPAYVVASYQTTNDLGSENLITYRYKGAKAHVAGRGFLGFEEITTEDVAAKTRVVDQYETQYPQVGQLVLSTKQVKDRFNNWVTIQSTEHSHQTEYINGVHTVVPTGSTTKKFTLNSGGNQEYLRTTVTRDDYDNFGCVGTVTTTSQTSDGSFASKVTQNVYENDVANWYLCRLQQARVTHHKSGEPSVTDTTQFSYDAMTGLLTNETIHPLTSKQLSTTFRHDAFGNRISTESQAQGETRSESQVFDDQGRFVESATNALGHTIEMQHESKFGVLIYQSDANDVVTRQTVDPFGRVIAEISPTNSTVITEHNWCDSTCPADGVYMIRTTASDGSESYTVFNKNEREIVSATIGFDGNWIYSETHYDPLGRVEKVSRPYFAGGPKYHSTFEYDVLGRRIREVHPISEDGEIGTVEHAIDGLQVTRTDAEGKTKFTRKNAQGKVVESRDGGSVVSYYAYDARGNLISTTGPTGLTQQISYDQFGYKKALSDPDLGAWSYSYDAFGQLSSQTDAKNQTTTFEYDRLGRVKTRVGPEGTASWTYDNAAYAIGKPTSITAPGYSQVFAYDQHSRPRKITTKHGGQTAVETQTWNAQNKLGIRQVEINGITEWFRYRYNAYGYLVIVRDEGETILWQAIAQDAFGQIEEQRFESGFKTYNHFDRASGRPLSTETRAITSSIIAHSESTTWTAEGHLESRVDPVSGIDEQFGYDGLHRLTSVTLNGSPSLSLDYTNSGNIAYKSDVGTYLYSGGNRIRAVQNESGLQQFDYDENGNMLYGMDALVDWTPFNKPSRISRLYNIESDFDPSTRPIASAYAEPPTGEEARRAAGQNDTHTQYIAEISLNPWVEVLASRPTSIACDTCPGNDELLVPVAIELMVGRASDWSDEILLQSRTMLGFETPLDNLNLEAQAEDVTSGLSDVSGLLGLGSVPATSSNQGSGVGSHFSSILALLIYANAALKKSDGDVGAITAWVGQHFGSEMAGDTDVLLQQRLMPLLSALGQDRPTRAQSDEPVADILAEAVEITVLLYAWAINSVVSLNPSVMEPDEVVPYLVDYLNYLSETMVGNVGIVQALAADLIGDVASDPVNLVVDTFDQAYNQVDALVIDQIESLDPDLLANLVEGISEVIENSTGDFDGIRDALFAFVREQAVEPSLELAIDGYNLAVTLVPSLLESIDELSDPEVLVGIAHEIITPIGEISNPYLELTFDLITQLYYDTPIYDVMLFGATLVLAIIDDPGGSVPADVIVELVYDAYQDALDMGGSSVEVFLNFVQNVLVLASAIQEYIETAADGVMDDVEPMVGAIVSIISDVDPQAIIAGYAEFLLLLYQEVIQEIEGASGQVNEVIAQVAPIVLGYGEAAVNTVEGLVERLGDLEPNEVVAPYQQIIVDILALIGPEIGKAVADAESLVAEIYADTTKTGDEVEEEVERVARELQEVIAEYFAYAMAVLVAISELDPNAEVQELADAVEEFIEQNDPTGDLPDPQQLADTLVALTAVTIDYVGETVATISDDATHQPIVFQVGDLKYGLYNFRVRVKYLATVDTTDGSPVYRYSDPYVGPNTVFVNSSVGRTDPTDLDGDGVPNVVDGCPGTPSGQATTELGCHSSWTNTESFKYGPDRELIERSVSEQVKEGVRSGKVQYLGGVLEVHDFGEPEYHFQIIAGDRRLGTVVRRGAIDREVRFQHQDHLGSVVAITQSGLVVDRFSYDAFGQRRSLDGSRDTDGSLTYFDRYSTEKGYGGHETLGGVGLVHMGGRVYDPLLGRFTSPDPIVQLPLNTQGLNRYSYTLNAPLTYTDPSGHWIPFAIAAAVLITAGEVFDEPLLTNIGIALIPIPGGQLAAVGKGFAAGLITSDGDLRAAVVGGVAAGLSFTVGEVYGDPKFLSSNFAKKVVAHGLIGGQRQAISGGSFRAGFLSGGFTQAASPFVGTGEGGVNVANSFSRISAAAIVGGTASALGGGKFANGAVTGVFIQAFNHEAHRESLRQRAQRLGNFVLDEGGNIVFRTATTIGGAGQVLLGGSLCATVAGCTVGGPLATLGASNIQEGLTGQPGFVRSQATSLIGGSAGNLAVDVVNIGSSGFGLLRPVVQPGAFKLFNHIRSDFVSAFRTATNTGLTAEVGAGTLSAVDTLDRYYGN</sequence>
<evidence type="ECO:0000259" key="1">
    <source>
        <dbReference type="Pfam" id="PF12256"/>
    </source>
</evidence>
<name>A0A1Y1SIF9_9GAMM</name>
<dbReference type="Gene3D" id="2.180.10.10">
    <property type="entry name" value="RHS repeat-associated core"/>
    <property type="match status" value="2"/>
</dbReference>
<proteinExistence type="predicted"/>
<dbReference type="Pfam" id="PF13988">
    <property type="entry name" value="DUF4225"/>
    <property type="match status" value="1"/>
</dbReference>
<dbReference type="SUPFAM" id="SSF48371">
    <property type="entry name" value="ARM repeat"/>
    <property type="match status" value="1"/>
</dbReference>
<dbReference type="Pfam" id="PF12256">
    <property type="entry name" value="TcdB_toxin_midN"/>
    <property type="match status" value="1"/>
</dbReference>